<feature type="domain" description="Reverse transcriptase zinc-binding" evidence="1">
    <location>
        <begin position="27"/>
        <end position="115"/>
    </location>
</feature>
<name>A0ABM3QYE2_SPIOL</name>
<evidence type="ECO:0000313" key="3">
    <source>
        <dbReference type="RefSeq" id="XP_056688380.1"/>
    </source>
</evidence>
<proteinExistence type="predicted"/>
<protein>
    <recommendedName>
        <fullName evidence="1">Reverse transcriptase zinc-binding domain-containing protein</fullName>
    </recommendedName>
</protein>
<dbReference type="RefSeq" id="XP_056688380.1">
    <property type="nucleotide sequence ID" value="XM_056832402.1"/>
</dbReference>
<dbReference type="Proteomes" id="UP000813463">
    <property type="component" value="Chromosome 6"/>
</dbReference>
<reference evidence="2" key="1">
    <citation type="journal article" date="2021" name="Nat. Commun.">
        <title>Genomic analyses provide insights into spinach domestication and the genetic basis of agronomic traits.</title>
        <authorList>
            <person name="Cai X."/>
            <person name="Sun X."/>
            <person name="Xu C."/>
            <person name="Sun H."/>
            <person name="Wang X."/>
            <person name="Ge C."/>
            <person name="Zhang Z."/>
            <person name="Wang Q."/>
            <person name="Fei Z."/>
            <person name="Jiao C."/>
            <person name="Wang Q."/>
        </authorList>
    </citation>
    <scope>NUCLEOTIDE SEQUENCE [LARGE SCALE GENOMIC DNA]</scope>
    <source>
        <strain evidence="2">cv. Varoflay</strain>
    </source>
</reference>
<evidence type="ECO:0000259" key="1">
    <source>
        <dbReference type="Pfam" id="PF13966"/>
    </source>
</evidence>
<sequence length="222" mass="25877">MQILDQVTLSQSYPDSIIWPLQKTGRFSVKSVCLELAKTDSRRPIDLIAGVWRGLVPHRIKNFVWLALTRKVNSKEKLAKLGFIPTSDSICVLCNLSVECSDHLFLSCRIAWSLWCWWLNLWEISWAPPSSLRASFDQWLWLRYGAFFKKVWAASFFVIVWTIWKERNTRVFENKTSYVPQLQNLVLLRLSWLIKGWNDQFPYNAEEVLQIPAPSTGLPTSL</sequence>
<gene>
    <name evidence="3" type="primary">LOC130463307</name>
</gene>
<reference evidence="3" key="2">
    <citation type="submission" date="2025-08" db="UniProtKB">
        <authorList>
            <consortium name="RefSeq"/>
        </authorList>
    </citation>
    <scope>IDENTIFICATION</scope>
    <source>
        <tissue evidence="3">Leaf</tissue>
    </source>
</reference>
<dbReference type="Pfam" id="PF13966">
    <property type="entry name" value="zf-RVT"/>
    <property type="match status" value="1"/>
</dbReference>
<accession>A0ABM3QYE2</accession>
<keyword evidence="2" id="KW-1185">Reference proteome</keyword>
<evidence type="ECO:0000313" key="2">
    <source>
        <dbReference type="Proteomes" id="UP000813463"/>
    </source>
</evidence>
<dbReference type="InterPro" id="IPR026960">
    <property type="entry name" value="RVT-Znf"/>
</dbReference>
<dbReference type="GeneID" id="130463307"/>
<organism evidence="2 3">
    <name type="scientific">Spinacia oleracea</name>
    <name type="common">Spinach</name>
    <dbReference type="NCBI Taxonomy" id="3562"/>
    <lineage>
        <taxon>Eukaryota</taxon>
        <taxon>Viridiplantae</taxon>
        <taxon>Streptophyta</taxon>
        <taxon>Embryophyta</taxon>
        <taxon>Tracheophyta</taxon>
        <taxon>Spermatophyta</taxon>
        <taxon>Magnoliopsida</taxon>
        <taxon>eudicotyledons</taxon>
        <taxon>Gunneridae</taxon>
        <taxon>Pentapetalae</taxon>
        <taxon>Caryophyllales</taxon>
        <taxon>Chenopodiaceae</taxon>
        <taxon>Chenopodioideae</taxon>
        <taxon>Anserineae</taxon>
        <taxon>Spinacia</taxon>
    </lineage>
</organism>